<dbReference type="Pfam" id="PF14078">
    <property type="entry name" value="DUF4259"/>
    <property type="match status" value="1"/>
</dbReference>
<organism evidence="1 2">
    <name type="scientific">Pseudoduganella armeniaca</name>
    <dbReference type="NCBI Taxonomy" id="2072590"/>
    <lineage>
        <taxon>Bacteria</taxon>
        <taxon>Pseudomonadati</taxon>
        <taxon>Pseudomonadota</taxon>
        <taxon>Betaproteobacteria</taxon>
        <taxon>Burkholderiales</taxon>
        <taxon>Oxalobacteraceae</taxon>
        <taxon>Telluria group</taxon>
        <taxon>Pseudoduganella</taxon>
    </lineage>
</organism>
<dbReference type="OrthoDB" id="7594887at2"/>
<evidence type="ECO:0008006" key="3">
    <source>
        <dbReference type="Google" id="ProtNLM"/>
    </source>
</evidence>
<dbReference type="InterPro" id="IPR025355">
    <property type="entry name" value="DUF4259"/>
</dbReference>
<dbReference type="AlphaFoldDB" id="A0A2R4CC31"/>
<evidence type="ECO:0000313" key="2">
    <source>
        <dbReference type="Proteomes" id="UP000240505"/>
    </source>
</evidence>
<name>A0A2R4CC31_9BURK</name>
<accession>A0A2R4CC31</accession>
<dbReference type="RefSeq" id="WP_107142550.1">
    <property type="nucleotide sequence ID" value="NZ_CP028324.1"/>
</dbReference>
<dbReference type="Proteomes" id="UP000240505">
    <property type="component" value="Chromosome"/>
</dbReference>
<protein>
    <recommendedName>
        <fullName evidence="3">DUF4259 domain-containing protein</fullName>
    </recommendedName>
</protein>
<proteinExistence type="predicted"/>
<dbReference type="KEGG" id="masz:C9I28_17300"/>
<evidence type="ECO:0000313" key="1">
    <source>
        <dbReference type="EMBL" id="AVR97201.1"/>
    </source>
</evidence>
<dbReference type="EMBL" id="CP028324">
    <property type="protein sequence ID" value="AVR97201.1"/>
    <property type="molecule type" value="Genomic_DNA"/>
</dbReference>
<gene>
    <name evidence="1" type="ORF">C9I28_17300</name>
</gene>
<reference evidence="1 2" key="1">
    <citation type="submission" date="2018-03" db="EMBL/GenBank/DDBJ databases">
        <title>Massilia armeniaca sp. nov., isolated from desert soil.</title>
        <authorList>
            <person name="Huang H."/>
            <person name="Ren M."/>
        </authorList>
    </citation>
    <scope>NUCLEOTIDE SEQUENCE [LARGE SCALE GENOMIC DNA]</scope>
    <source>
        <strain evidence="1 2">ZMN-3</strain>
    </source>
</reference>
<sequence>MATWGIGPYANDFAQDWAEDLQESNDLYFIENTLDNVLSSEQADVLEAPYGAEGLAAVEALLRLFGREGASDEDSQAVDDWVGAIKGRFRPRADLFEKAGRALDLILSERSELRELWHDSEHYEPWRAGVLAQKARLQG</sequence>
<keyword evidence="2" id="KW-1185">Reference proteome</keyword>